<name>A0A6A7AEQ6_9PLEO</name>
<dbReference type="Proteomes" id="UP000799424">
    <property type="component" value="Unassembled WGS sequence"/>
</dbReference>
<evidence type="ECO:0000313" key="2">
    <source>
        <dbReference type="EMBL" id="KAF2831706.1"/>
    </source>
</evidence>
<evidence type="ECO:0000313" key="3">
    <source>
        <dbReference type="Proteomes" id="UP000799424"/>
    </source>
</evidence>
<accession>A0A6A7AEQ6</accession>
<evidence type="ECO:0008006" key="4">
    <source>
        <dbReference type="Google" id="ProtNLM"/>
    </source>
</evidence>
<sequence length="122" mass="13328">MKIFVNFLLLLVALINLTGALPSLSRDKSSVAQTTSNLSARADQQLCSLSVHLVDCSPKQPKKGNMWIYKATFAGPDGKDIEGLTWANVRYGPSLSTPVYTNIEGKLRINAYSIPNNTAFHC</sequence>
<dbReference type="EMBL" id="MU006218">
    <property type="protein sequence ID" value="KAF2831706.1"/>
    <property type="molecule type" value="Genomic_DNA"/>
</dbReference>
<protein>
    <recommendedName>
        <fullName evidence="4">Ig-like domain-containing protein</fullName>
    </recommendedName>
</protein>
<dbReference type="AlphaFoldDB" id="A0A6A7AEQ6"/>
<feature type="chain" id="PRO_5025356758" description="Ig-like domain-containing protein" evidence="1">
    <location>
        <begin position="21"/>
        <end position="122"/>
    </location>
</feature>
<organism evidence="2 3">
    <name type="scientific">Ophiobolus disseminans</name>
    <dbReference type="NCBI Taxonomy" id="1469910"/>
    <lineage>
        <taxon>Eukaryota</taxon>
        <taxon>Fungi</taxon>
        <taxon>Dikarya</taxon>
        <taxon>Ascomycota</taxon>
        <taxon>Pezizomycotina</taxon>
        <taxon>Dothideomycetes</taxon>
        <taxon>Pleosporomycetidae</taxon>
        <taxon>Pleosporales</taxon>
        <taxon>Pleosporineae</taxon>
        <taxon>Phaeosphaeriaceae</taxon>
        <taxon>Ophiobolus</taxon>
    </lineage>
</organism>
<feature type="signal peptide" evidence="1">
    <location>
        <begin position="1"/>
        <end position="20"/>
    </location>
</feature>
<reference evidence="2" key="1">
    <citation type="journal article" date="2020" name="Stud. Mycol.">
        <title>101 Dothideomycetes genomes: a test case for predicting lifestyles and emergence of pathogens.</title>
        <authorList>
            <person name="Haridas S."/>
            <person name="Albert R."/>
            <person name="Binder M."/>
            <person name="Bloem J."/>
            <person name="Labutti K."/>
            <person name="Salamov A."/>
            <person name="Andreopoulos B."/>
            <person name="Baker S."/>
            <person name="Barry K."/>
            <person name="Bills G."/>
            <person name="Bluhm B."/>
            <person name="Cannon C."/>
            <person name="Castanera R."/>
            <person name="Culley D."/>
            <person name="Daum C."/>
            <person name="Ezra D."/>
            <person name="Gonzalez J."/>
            <person name="Henrissat B."/>
            <person name="Kuo A."/>
            <person name="Liang C."/>
            <person name="Lipzen A."/>
            <person name="Lutzoni F."/>
            <person name="Magnuson J."/>
            <person name="Mondo S."/>
            <person name="Nolan M."/>
            <person name="Ohm R."/>
            <person name="Pangilinan J."/>
            <person name="Park H.-J."/>
            <person name="Ramirez L."/>
            <person name="Alfaro M."/>
            <person name="Sun H."/>
            <person name="Tritt A."/>
            <person name="Yoshinaga Y."/>
            <person name="Zwiers L.-H."/>
            <person name="Turgeon B."/>
            <person name="Goodwin S."/>
            <person name="Spatafora J."/>
            <person name="Crous P."/>
            <person name="Grigoriev I."/>
        </authorList>
    </citation>
    <scope>NUCLEOTIDE SEQUENCE</scope>
    <source>
        <strain evidence="2">CBS 113818</strain>
    </source>
</reference>
<keyword evidence="3" id="KW-1185">Reference proteome</keyword>
<proteinExistence type="predicted"/>
<evidence type="ECO:0000256" key="1">
    <source>
        <dbReference type="SAM" id="SignalP"/>
    </source>
</evidence>
<gene>
    <name evidence="2" type="ORF">CC86DRAFT_378494</name>
</gene>
<keyword evidence="1" id="KW-0732">Signal</keyword>